<feature type="chain" id="PRO_5035920080" description="DUF19 domain-containing protein" evidence="1">
    <location>
        <begin position="18"/>
        <end position="236"/>
    </location>
</feature>
<dbReference type="Proteomes" id="UP000494206">
    <property type="component" value="Unassembled WGS sequence"/>
</dbReference>
<comment type="caution">
    <text evidence="2">The sequence shown here is derived from an EMBL/GenBank/DDBJ whole genome shotgun (WGS) entry which is preliminary data.</text>
</comment>
<keyword evidence="3" id="KW-1185">Reference proteome</keyword>
<dbReference type="OrthoDB" id="5797537at2759"/>
<organism evidence="2 3">
    <name type="scientific">Caenorhabditis bovis</name>
    <dbReference type="NCBI Taxonomy" id="2654633"/>
    <lineage>
        <taxon>Eukaryota</taxon>
        <taxon>Metazoa</taxon>
        <taxon>Ecdysozoa</taxon>
        <taxon>Nematoda</taxon>
        <taxon>Chromadorea</taxon>
        <taxon>Rhabditida</taxon>
        <taxon>Rhabditina</taxon>
        <taxon>Rhabditomorpha</taxon>
        <taxon>Rhabditoidea</taxon>
        <taxon>Rhabditidae</taxon>
        <taxon>Peloderinae</taxon>
        <taxon>Caenorhabditis</taxon>
    </lineage>
</organism>
<evidence type="ECO:0000313" key="2">
    <source>
        <dbReference type="EMBL" id="CAB3402243.1"/>
    </source>
</evidence>
<dbReference type="PANTHER" id="PTHR34311">
    <property type="entry name" value="PROTEIN CBG21698-RELATED"/>
    <property type="match status" value="1"/>
</dbReference>
<keyword evidence="1" id="KW-0732">Signal</keyword>
<protein>
    <recommendedName>
        <fullName evidence="4">DUF19 domain-containing protein</fullName>
    </recommendedName>
</protein>
<proteinExistence type="predicted"/>
<dbReference type="EMBL" id="CADEPM010000003">
    <property type="protein sequence ID" value="CAB3402243.1"/>
    <property type="molecule type" value="Genomic_DNA"/>
</dbReference>
<evidence type="ECO:0008006" key="4">
    <source>
        <dbReference type="Google" id="ProtNLM"/>
    </source>
</evidence>
<sequence>MLFRSLTLLCVIAICYSSYSPFLPTLSDYLMSRDQVKRYFFTESRAYVAGTCPSVPFASAQSGFASGVGLPADTTWRNADLLTNATITMIDSGIDGLAAVCGIRQQFVQTLGQAYDTCIDRFYLLSLGGSDFWNIMTYTHLMKHLEFICSTGFDVYQRNIDCIRKGETTDGNLYKACFYKFNRTVETNPNRFCDATETFVTCIKDFFTEECNPWVGWMQCELERVGFAYDCFNIYC</sequence>
<evidence type="ECO:0000256" key="1">
    <source>
        <dbReference type="SAM" id="SignalP"/>
    </source>
</evidence>
<evidence type="ECO:0000313" key="3">
    <source>
        <dbReference type="Proteomes" id="UP000494206"/>
    </source>
</evidence>
<gene>
    <name evidence="2" type="ORF">CBOVIS_LOCUS4886</name>
</gene>
<reference evidence="2 3" key="1">
    <citation type="submission" date="2020-04" db="EMBL/GenBank/DDBJ databases">
        <authorList>
            <person name="Laetsch R D."/>
            <person name="Stevens L."/>
            <person name="Kumar S."/>
            <person name="Blaxter L. M."/>
        </authorList>
    </citation>
    <scope>NUCLEOTIDE SEQUENCE [LARGE SCALE GENOMIC DNA]</scope>
</reference>
<accession>A0A8S1ERZ3</accession>
<feature type="signal peptide" evidence="1">
    <location>
        <begin position="1"/>
        <end position="17"/>
    </location>
</feature>
<dbReference type="AlphaFoldDB" id="A0A8S1ERZ3"/>
<dbReference type="PANTHER" id="PTHR34311:SF2">
    <property type="entry name" value="CONJUGAL TRANSFER PROTEIN TRAN"/>
    <property type="match status" value="1"/>
</dbReference>
<name>A0A8S1ERZ3_9PELO</name>